<dbReference type="PANTHER" id="PTHR43979">
    <property type="entry name" value="PRE-MRNA-PROCESSING FACTOR 17"/>
    <property type="match status" value="1"/>
</dbReference>
<dbReference type="GO" id="GO:0000398">
    <property type="term" value="P:mRNA splicing, via spliceosome"/>
    <property type="evidence" value="ECO:0007669"/>
    <property type="project" value="InterPro"/>
</dbReference>
<dbReference type="InterPro" id="IPR032847">
    <property type="entry name" value="PRPF17"/>
</dbReference>
<dbReference type="PANTHER" id="PTHR43979:SF1">
    <property type="entry name" value="PRE-MRNA-PROCESSING FACTOR 17"/>
    <property type="match status" value="1"/>
</dbReference>
<keyword evidence="3" id="KW-1185">Reference proteome</keyword>
<evidence type="ECO:0000256" key="1">
    <source>
        <dbReference type="SAM" id="MobiDB-lite"/>
    </source>
</evidence>
<reference evidence="2" key="1">
    <citation type="submission" date="2020-08" db="EMBL/GenBank/DDBJ databases">
        <title>Plant Genome Project.</title>
        <authorList>
            <person name="Zhang R.-G."/>
        </authorList>
    </citation>
    <scope>NUCLEOTIDE SEQUENCE</scope>
    <source>
        <strain evidence="2">WSP0</strain>
        <tissue evidence="2">Leaf</tissue>
    </source>
</reference>
<gene>
    <name evidence="2" type="ORF">RHGRI_020811</name>
</gene>
<evidence type="ECO:0000313" key="2">
    <source>
        <dbReference type="EMBL" id="KAG5540701.1"/>
    </source>
</evidence>
<dbReference type="GO" id="GO:0071013">
    <property type="term" value="C:catalytic step 2 spliceosome"/>
    <property type="evidence" value="ECO:0007669"/>
    <property type="project" value="InterPro"/>
</dbReference>
<evidence type="ECO:0000313" key="3">
    <source>
        <dbReference type="Proteomes" id="UP000823749"/>
    </source>
</evidence>
<sequence>MSERRLEVGVMVADRILILRKRHHISKFTRRTRLPSVLNPQIGSQCLVPSSSLKTLGILFLSGCHEPSKTIGLLAEGLPGCVAVEEHEQPLGRKRRKGCKGSWQRNKKKYTEEEDKKRGDCDKGEVFADKSTFHGKESDYLGRSWIALPKDAKATDDHRYEKNIKYWDTETGQVISAFSTGKILYVVRLNPNEDKQNILMVGMSDNKIV</sequence>
<feature type="region of interest" description="Disordered" evidence="1">
    <location>
        <begin position="95"/>
        <end position="116"/>
    </location>
</feature>
<dbReference type="EMBL" id="JACTNZ010000007">
    <property type="protein sequence ID" value="KAG5540701.1"/>
    <property type="molecule type" value="Genomic_DNA"/>
</dbReference>
<name>A0AAV6JHR8_9ERIC</name>
<comment type="caution">
    <text evidence="2">The sequence shown here is derived from an EMBL/GenBank/DDBJ whole genome shotgun (WGS) entry which is preliminary data.</text>
</comment>
<proteinExistence type="predicted"/>
<dbReference type="AlphaFoldDB" id="A0AAV6JHR8"/>
<protein>
    <submittedName>
        <fullName evidence="2">Uncharacterized protein</fullName>
    </submittedName>
</protein>
<dbReference type="GO" id="GO:0003729">
    <property type="term" value="F:mRNA binding"/>
    <property type="evidence" value="ECO:0007669"/>
    <property type="project" value="TreeGrafter"/>
</dbReference>
<organism evidence="2 3">
    <name type="scientific">Rhododendron griersonianum</name>
    <dbReference type="NCBI Taxonomy" id="479676"/>
    <lineage>
        <taxon>Eukaryota</taxon>
        <taxon>Viridiplantae</taxon>
        <taxon>Streptophyta</taxon>
        <taxon>Embryophyta</taxon>
        <taxon>Tracheophyta</taxon>
        <taxon>Spermatophyta</taxon>
        <taxon>Magnoliopsida</taxon>
        <taxon>eudicotyledons</taxon>
        <taxon>Gunneridae</taxon>
        <taxon>Pentapetalae</taxon>
        <taxon>asterids</taxon>
        <taxon>Ericales</taxon>
        <taxon>Ericaceae</taxon>
        <taxon>Ericoideae</taxon>
        <taxon>Rhodoreae</taxon>
        <taxon>Rhododendron</taxon>
    </lineage>
</organism>
<dbReference type="Proteomes" id="UP000823749">
    <property type="component" value="Chromosome 7"/>
</dbReference>
<accession>A0AAV6JHR8</accession>